<dbReference type="OrthoDB" id="440325at2759"/>
<name>A0A2G5DGW5_AQUCA</name>
<evidence type="ECO:0000256" key="3">
    <source>
        <dbReference type="ARBA" id="ARBA00023027"/>
    </source>
</evidence>
<dbReference type="InterPro" id="IPR015590">
    <property type="entry name" value="Aldehyde_DH_dom"/>
</dbReference>
<dbReference type="AlphaFoldDB" id="A0A2G5DGW5"/>
<keyword evidence="3" id="KW-0520">NAD</keyword>
<evidence type="ECO:0000259" key="8">
    <source>
        <dbReference type="Pfam" id="PF00171"/>
    </source>
</evidence>
<comment type="catalytic activity">
    <reaction evidence="4">
        <text>an aldehyde + NAD(+) + H2O = a carboxylate + NADH + 2 H(+)</text>
        <dbReference type="Rhea" id="RHEA:16185"/>
        <dbReference type="ChEBI" id="CHEBI:15377"/>
        <dbReference type="ChEBI" id="CHEBI:15378"/>
        <dbReference type="ChEBI" id="CHEBI:17478"/>
        <dbReference type="ChEBI" id="CHEBI:29067"/>
        <dbReference type="ChEBI" id="CHEBI:57540"/>
        <dbReference type="ChEBI" id="CHEBI:57945"/>
        <dbReference type="EC" id="1.2.1.3"/>
    </reaction>
</comment>
<dbReference type="STRING" id="218851.A0A2G5DGW5"/>
<dbReference type="FunFam" id="3.40.309.10:FF:000003">
    <property type="entry name" value="Aldehyde dehydrogenase"/>
    <property type="match status" value="1"/>
</dbReference>
<dbReference type="PANTHER" id="PTHR43570:SF30">
    <property type="entry name" value="ALDEHYDE DEHYDROGENASE"/>
    <property type="match status" value="1"/>
</dbReference>
<dbReference type="PIRSF" id="PIRSF036492">
    <property type="entry name" value="ALDH"/>
    <property type="match status" value="1"/>
</dbReference>
<feature type="transmembrane region" description="Helical" evidence="7">
    <location>
        <begin position="462"/>
        <end position="481"/>
    </location>
</feature>
<feature type="domain" description="Aldehyde dehydrogenase" evidence="8">
    <location>
        <begin position="16"/>
        <end position="437"/>
    </location>
</feature>
<dbReference type="Gene3D" id="3.40.605.10">
    <property type="entry name" value="Aldehyde Dehydrogenase, Chain A, domain 1"/>
    <property type="match status" value="1"/>
</dbReference>
<dbReference type="GO" id="GO:0004029">
    <property type="term" value="F:aldehyde dehydrogenase (NAD+) activity"/>
    <property type="evidence" value="ECO:0007669"/>
    <property type="project" value="UniProtKB-EC"/>
</dbReference>
<dbReference type="GO" id="GO:0005737">
    <property type="term" value="C:cytoplasm"/>
    <property type="evidence" value="ECO:0007669"/>
    <property type="project" value="TreeGrafter"/>
</dbReference>
<keyword evidence="2 5" id="KW-0560">Oxidoreductase</keyword>
<dbReference type="InterPro" id="IPR016161">
    <property type="entry name" value="Ald_DH/histidinol_DH"/>
</dbReference>
<keyword evidence="10" id="KW-1185">Reference proteome</keyword>
<evidence type="ECO:0000256" key="5">
    <source>
        <dbReference type="PIRNR" id="PIRNR036492"/>
    </source>
</evidence>
<dbReference type="FunFam" id="3.40.605.10:FF:000004">
    <property type="entry name" value="Aldehyde dehydrogenase"/>
    <property type="match status" value="1"/>
</dbReference>
<dbReference type="InterPro" id="IPR016163">
    <property type="entry name" value="Ald_DH_C"/>
</dbReference>
<keyword evidence="7" id="KW-1133">Transmembrane helix</keyword>
<evidence type="ECO:0000256" key="7">
    <source>
        <dbReference type="SAM" id="Phobius"/>
    </source>
</evidence>
<keyword evidence="7" id="KW-0472">Membrane</keyword>
<dbReference type="GO" id="GO:0009737">
    <property type="term" value="P:response to abscisic acid"/>
    <property type="evidence" value="ECO:0007669"/>
    <property type="project" value="UniProtKB-ARBA"/>
</dbReference>
<organism evidence="9 10">
    <name type="scientific">Aquilegia coerulea</name>
    <name type="common">Rocky mountain columbine</name>
    <dbReference type="NCBI Taxonomy" id="218851"/>
    <lineage>
        <taxon>Eukaryota</taxon>
        <taxon>Viridiplantae</taxon>
        <taxon>Streptophyta</taxon>
        <taxon>Embryophyta</taxon>
        <taxon>Tracheophyta</taxon>
        <taxon>Spermatophyta</taxon>
        <taxon>Magnoliopsida</taxon>
        <taxon>Ranunculales</taxon>
        <taxon>Ranunculaceae</taxon>
        <taxon>Thalictroideae</taxon>
        <taxon>Aquilegia</taxon>
    </lineage>
</organism>
<evidence type="ECO:0000256" key="4">
    <source>
        <dbReference type="ARBA" id="ARBA00049194"/>
    </source>
</evidence>
<dbReference type="EMBL" id="KZ305037">
    <property type="protein sequence ID" value="PIA42768.1"/>
    <property type="molecule type" value="Genomic_DNA"/>
</dbReference>
<dbReference type="Gene3D" id="3.40.309.10">
    <property type="entry name" value="Aldehyde Dehydrogenase, Chain A, domain 2"/>
    <property type="match status" value="1"/>
</dbReference>
<dbReference type="PANTHER" id="PTHR43570">
    <property type="entry name" value="ALDEHYDE DEHYDROGENASE"/>
    <property type="match status" value="1"/>
</dbReference>
<dbReference type="InterPro" id="IPR016160">
    <property type="entry name" value="Ald_DH_CS_CYS"/>
</dbReference>
<reference evidence="9 10" key="1">
    <citation type="submission" date="2017-09" db="EMBL/GenBank/DDBJ databases">
        <title>WGS assembly of Aquilegia coerulea Goldsmith.</title>
        <authorList>
            <person name="Hodges S."/>
            <person name="Kramer E."/>
            <person name="Nordborg M."/>
            <person name="Tomkins J."/>
            <person name="Borevitz J."/>
            <person name="Derieg N."/>
            <person name="Yan J."/>
            <person name="Mihaltcheva S."/>
            <person name="Hayes R.D."/>
            <person name="Rokhsar D."/>
        </authorList>
    </citation>
    <scope>NUCLEOTIDE SEQUENCE [LARGE SCALE GENOMIC DNA]</scope>
    <source>
        <strain evidence="10">cv. Goldsmith</strain>
    </source>
</reference>
<feature type="active site" evidence="6">
    <location>
        <position position="251"/>
    </location>
</feature>
<evidence type="ECO:0000313" key="9">
    <source>
        <dbReference type="EMBL" id="PIA42768.1"/>
    </source>
</evidence>
<dbReference type="InterPro" id="IPR016162">
    <property type="entry name" value="Ald_DH_N"/>
</dbReference>
<dbReference type="SUPFAM" id="SSF53720">
    <property type="entry name" value="ALDH-like"/>
    <property type="match status" value="1"/>
</dbReference>
<gene>
    <name evidence="9" type="ORF">AQUCO_02000311v1</name>
</gene>
<evidence type="ECO:0000256" key="1">
    <source>
        <dbReference type="ARBA" id="ARBA00009986"/>
    </source>
</evidence>
<dbReference type="FunCoup" id="A0A2G5DGW5">
    <property type="interactions" value="1766"/>
</dbReference>
<evidence type="ECO:0000313" key="10">
    <source>
        <dbReference type="Proteomes" id="UP000230069"/>
    </source>
</evidence>
<sequence length="484" mass="53728">MDGIGEFEVELKELRECFKSRKTRELNWRKTQLKGLLKFLHEKEEDICKALHQDLGKHNVEAFRDEVGMLTKSVNNALKGVTQWMSPKKIPLPLAAFPSSADMVPEPLGLVLIFSSWNFPFGLSIEPLIGAIAAGNTVVVKPSELAPASSSILATVLPLYLDSKAIKIIEGGADVAQILLEKKWDKIFFTGSTRVGRAVMTAAAKHLTPVTLELGGKCPAVVDSLGSSRELKIAILRILGGKYASCGGQACIGIDYVLVDEKFAPILVDSMKVAIKRMFGDNPKQTNAMARIINKQRFLRLKSMLNDDNVKASIVFGGSCDEENLFIEPTILLDPPLKADIMSEEIFGPILPIITLKNIEDSIDFINSRPKPLALYAFTNNETLKKRMVSETSSGSLTFNDAIIHFLVDTIPFGGVGQSGFGRYHGKYSFDTFSHEKPVLRRSYLTELWFRYPPWTAYKFNLIRTAITFNYVGFVLVMLGLKRS</sequence>
<accession>A0A2G5DGW5</accession>
<protein>
    <recommendedName>
        <fullName evidence="5">Aldehyde dehydrogenase</fullName>
    </recommendedName>
</protein>
<dbReference type="Pfam" id="PF00171">
    <property type="entry name" value="Aldedh"/>
    <property type="match status" value="1"/>
</dbReference>
<keyword evidence="7" id="KW-0812">Transmembrane</keyword>
<dbReference type="PROSITE" id="PS00070">
    <property type="entry name" value="ALDEHYDE_DEHYDR_CYS"/>
    <property type="match status" value="1"/>
</dbReference>
<feature type="active site" evidence="6">
    <location>
        <position position="213"/>
    </location>
</feature>
<dbReference type="InterPro" id="IPR012394">
    <property type="entry name" value="Aldehyde_DH_NAD(P)"/>
</dbReference>
<proteinExistence type="inferred from homology"/>
<comment type="similarity">
    <text evidence="1 5">Belongs to the aldehyde dehydrogenase family.</text>
</comment>
<dbReference type="GO" id="GO:0006081">
    <property type="term" value="P:aldehyde metabolic process"/>
    <property type="evidence" value="ECO:0007669"/>
    <property type="project" value="InterPro"/>
</dbReference>
<dbReference type="Proteomes" id="UP000230069">
    <property type="component" value="Unassembled WGS sequence"/>
</dbReference>
<evidence type="ECO:0000256" key="2">
    <source>
        <dbReference type="ARBA" id="ARBA00023002"/>
    </source>
</evidence>
<evidence type="ECO:0000256" key="6">
    <source>
        <dbReference type="PIRSR" id="PIRSR036492-1"/>
    </source>
</evidence>
<dbReference type="InParanoid" id="A0A2G5DGW5"/>